<keyword evidence="1" id="KW-0808">Transferase</keyword>
<evidence type="ECO:0000313" key="1">
    <source>
        <dbReference type="EMBL" id="AXL96448.1"/>
    </source>
</evidence>
<dbReference type="EMBL" id="MH444267">
    <property type="protein sequence ID" value="AXL96448.1"/>
    <property type="molecule type" value="Genomic_DNA"/>
</dbReference>
<dbReference type="InterPro" id="IPR045499">
    <property type="entry name" value="DUF6492"/>
</dbReference>
<dbReference type="RefSeq" id="WP_154610711.1">
    <property type="nucleotide sequence ID" value="NZ_WLTZ01000003.1"/>
</dbReference>
<organism evidence="1">
    <name type="scientific">Providencia rustigianii</name>
    <dbReference type="NCBI Taxonomy" id="158850"/>
    <lineage>
        <taxon>Bacteria</taxon>
        <taxon>Pseudomonadati</taxon>
        <taxon>Pseudomonadota</taxon>
        <taxon>Gammaproteobacteria</taxon>
        <taxon>Enterobacterales</taxon>
        <taxon>Morganellaceae</taxon>
        <taxon>Providencia</taxon>
    </lineage>
</organism>
<gene>
    <name evidence="1" type="primary">gt4</name>
</gene>
<reference evidence="1" key="1">
    <citation type="submission" date="2018-06" db="EMBL/GenBank/DDBJ databases">
        <title>Development of a Molecular Serotyping Scheme and a Multiplexed Luminex-Based Array for Providencia.</title>
        <authorList>
            <person name="Du Y."/>
            <person name="Liu B."/>
        </authorList>
    </citation>
    <scope>NUCLEOTIDE SEQUENCE</scope>
</reference>
<name>A0A346CLH4_9GAMM</name>
<sequence length="276" mass="32606">MMEEQFEVVLVVAGDDLYKLNIVCNNLLKNSNPSKVSIITNDIEKAKKIIGERQEIKIIDEKTILKPFNNEQQSRYSIAGFPKRYFWYYQQFLKMAYSYYCESQYYLIWDADTVLTKSIDFFKEGIPIYTQGKESLHPEYKSTFNRLFSLPYLSNHSFIAQHMIINKEIMQEIISKLGGISSFQNTIIDNLCGKTQSQFSEYETYFNYILALNKPHVILKRNWFRYGAALIGFNPKDKDILKLSKYYDYVAFEKFDVGFLKKVRASLIHFLSIWNR</sequence>
<proteinExistence type="predicted"/>
<dbReference type="Pfam" id="PF20102">
    <property type="entry name" value="DUF6492"/>
    <property type="match status" value="1"/>
</dbReference>
<accession>A0A346CLH4</accession>
<protein>
    <submittedName>
        <fullName evidence="1">Glycosyl transferase GT2 family protein</fullName>
    </submittedName>
</protein>
<dbReference type="GO" id="GO:0016740">
    <property type="term" value="F:transferase activity"/>
    <property type="evidence" value="ECO:0007669"/>
    <property type="project" value="UniProtKB-KW"/>
</dbReference>
<dbReference type="AlphaFoldDB" id="A0A346CLH4"/>